<dbReference type="InterPro" id="IPR056948">
    <property type="entry name" value="PNGaseA_N"/>
</dbReference>
<dbReference type="PANTHER" id="PTHR31104">
    <property type="entry name" value="PEPTIDE-N4-(N-ACETYL-BETA-GLUCOSAMINYL)ASPARAGINE AMIDASE A PROTEIN"/>
    <property type="match status" value="1"/>
</dbReference>
<feature type="domain" description="Peptide N-acetyl-beta-D-glucosaminyl asparaginase amidase A N-terminal" evidence="1">
    <location>
        <begin position="20"/>
        <end position="274"/>
    </location>
</feature>
<proteinExistence type="predicted"/>
<evidence type="ECO:0000313" key="3">
    <source>
        <dbReference type="Proteomes" id="UP000186601"/>
    </source>
</evidence>
<gene>
    <name evidence="2" type="ORF">PHLCEN_2v4534</name>
</gene>
<dbReference type="Pfam" id="PF12222">
    <property type="entry name" value="PNGaseA"/>
    <property type="match status" value="1"/>
</dbReference>
<protein>
    <recommendedName>
        <fullName evidence="1">Peptide N-acetyl-beta-D-glucosaminyl asparaginase amidase A N-terminal domain-containing protein</fullName>
    </recommendedName>
</protein>
<keyword evidence="3" id="KW-1185">Reference proteome</keyword>
<comment type="caution">
    <text evidence="2">The sequence shown here is derived from an EMBL/GenBank/DDBJ whole genome shotgun (WGS) entry which is preliminary data.</text>
</comment>
<accession>A0A2R6PNC7</accession>
<dbReference type="OrthoDB" id="1612078at2759"/>
<evidence type="ECO:0000313" key="2">
    <source>
        <dbReference type="EMBL" id="PSR94106.1"/>
    </source>
</evidence>
<organism evidence="2 3">
    <name type="scientific">Hermanssonia centrifuga</name>
    <dbReference type="NCBI Taxonomy" id="98765"/>
    <lineage>
        <taxon>Eukaryota</taxon>
        <taxon>Fungi</taxon>
        <taxon>Dikarya</taxon>
        <taxon>Basidiomycota</taxon>
        <taxon>Agaricomycotina</taxon>
        <taxon>Agaricomycetes</taxon>
        <taxon>Polyporales</taxon>
        <taxon>Meruliaceae</taxon>
        <taxon>Hermanssonia</taxon>
    </lineage>
</organism>
<dbReference type="STRING" id="98765.A0A2R6PNC7"/>
<evidence type="ECO:0000259" key="1">
    <source>
        <dbReference type="Pfam" id="PF12222"/>
    </source>
</evidence>
<dbReference type="EMBL" id="MLYV02000463">
    <property type="protein sequence ID" value="PSR94106.1"/>
    <property type="molecule type" value="Genomic_DNA"/>
</dbReference>
<reference evidence="2 3" key="1">
    <citation type="submission" date="2018-02" db="EMBL/GenBank/DDBJ databases">
        <title>Genome sequence of the basidiomycete white-rot fungus Phlebia centrifuga.</title>
        <authorList>
            <person name="Granchi Z."/>
            <person name="Peng M."/>
            <person name="de Vries R.P."/>
            <person name="Hilden K."/>
            <person name="Makela M.R."/>
            <person name="Grigoriev I."/>
            <person name="Riley R."/>
        </authorList>
    </citation>
    <scope>NUCLEOTIDE SEQUENCE [LARGE SCALE GENOMIC DNA]</scope>
    <source>
        <strain evidence="2 3">FBCC195</strain>
    </source>
</reference>
<dbReference type="Pfam" id="PF25156">
    <property type="entry name" value="PNGase_A_C"/>
    <property type="match status" value="1"/>
</dbReference>
<sequence length="494" mass="53196">MSKVRDSLFQIVRFYQLCGTVWRTSTPEPSQGDGIIWTYLKDVTRFIPLFEKPGTFILQLDNLLETGLDGQYATTLDATFFESSAQNPPAPRADVIIPVTTLANDTGNDASVPPIFSLNVTVPRNAVEIYAELQASGNGNEEFWYFNTANEFIPDLPSGTTFGDGPFREVRLLVDGQVAGVAFPYAVIFTGGIIPTAWRPITSYGALDLPTYFLDLTPFVPVLTDGNPHNLSIDVVSAESDHTINQNWFVSGSLQVKTDPSSKPTTGKITVYDASPFAVTSTTGSVGTNGDVNVTVQATRNIHIESEFTSGSGKTTHVVWTQALSYSNTQNYLDNTFIQNVQQIASGSFLSTHNGVATLVDDFSYPLDINLTVTSPDGSSFTATFDHSYDRNSIPGPFILGSNIQERQLAGGFLEETASGNFGNGTSNNTFSYVDLKGNTFDRQVSAINSAVVSDHQSGTLAPAPNVVSSKLIPSNMAIVKPRLPGGRTKGFAG</sequence>
<name>A0A2R6PNC7_9APHY</name>
<dbReference type="AlphaFoldDB" id="A0A2R6PNC7"/>
<dbReference type="Proteomes" id="UP000186601">
    <property type="component" value="Unassembled WGS sequence"/>
</dbReference>
<dbReference type="InterPro" id="IPR021102">
    <property type="entry name" value="PNGase_A"/>
</dbReference>